<gene>
    <name evidence="1" type="ORF">LQ567_16880</name>
</gene>
<accession>A0ABS8PW07</accession>
<dbReference type="RefSeq" id="WP_231006380.1">
    <property type="nucleotide sequence ID" value="NZ_JAJNEC010000005.1"/>
</dbReference>
<evidence type="ECO:0000313" key="2">
    <source>
        <dbReference type="Proteomes" id="UP001199816"/>
    </source>
</evidence>
<comment type="caution">
    <text evidence="1">The sequence shown here is derived from an EMBL/GenBank/DDBJ whole genome shotgun (WGS) entry which is preliminary data.</text>
</comment>
<dbReference type="NCBIfam" id="TIGR03696">
    <property type="entry name" value="Rhs_assc_core"/>
    <property type="match status" value="1"/>
</dbReference>
<keyword evidence="2" id="KW-1185">Reference proteome</keyword>
<dbReference type="EMBL" id="JAJNEC010000005">
    <property type="protein sequence ID" value="MCD2424457.1"/>
    <property type="molecule type" value="Genomic_DNA"/>
</dbReference>
<protein>
    <submittedName>
        <fullName evidence="1">Uncharacterized protein</fullName>
    </submittedName>
</protein>
<dbReference type="Proteomes" id="UP001199816">
    <property type="component" value="Unassembled WGS sequence"/>
</dbReference>
<sequence>MAIGNSTDYVVSRDYYPFGMEIAERSYTDADGYRYGYQGKYAEKDPETGWNAFELRMYDSRVGRWLSMDLKGRIFKLLCGDGQ</sequence>
<dbReference type="Gene3D" id="2.180.10.10">
    <property type="entry name" value="RHS repeat-associated core"/>
    <property type="match status" value="1"/>
</dbReference>
<organism evidence="1 2">
    <name type="scientific">Niabella pedocola</name>
    <dbReference type="NCBI Taxonomy" id="1752077"/>
    <lineage>
        <taxon>Bacteria</taxon>
        <taxon>Pseudomonadati</taxon>
        <taxon>Bacteroidota</taxon>
        <taxon>Chitinophagia</taxon>
        <taxon>Chitinophagales</taxon>
        <taxon>Chitinophagaceae</taxon>
        <taxon>Niabella</taxon>
    </lineage>
</organism>
<proteinExistence type="predicted"/>
<name>A0ABS8PW07_9BACT</name>
<reference evidence="1 2" key="1">
    <citation type="submission" date="2021-11" db="EMBL/GenBank/DDBJ databases">
        <title>Genomic of Niabella pedocola.</title>
        <authorList>
            <person name="Wu T."/>
        </authorList>
    </citation>
    <scope>NUCLEOTIDE SEQUENCE [LARGE SCALE GENOMIC DNA]</scope>
    <source>
        <strain evidence="1 2">JCM 31011</strain>
    </source>
</reference>
<dbReference type="InterPro" id="IPR022385">
    <property type="entry name" value="Rhs_assc_core"/>
</dbReference>
<evidence type="ECO:0000313" key="1">
    <source>
        <dbReference type="EMBL" id="MCD2424457.1"/>
    </source>
</evidence>